<feature type="transmembrane region" description="Helical" evidence="6">
    <location>
        <begin position="309"/>
        <end position="334"/>
    </location>
</feature>
<keyword evidence="3 6" id="KW-1133">Transmembrane helix</keyword>
<feature type="transmembrane region" description="Helical" evidence="6">
    <location>
        <begin position="431"/>
        <end position="450"/>
    </location>
</feature>
<feature type="region of interest" description="Disordered" evidence="5">
    <location>
        <begin position="510"/>
        <end position="530"/>
    </location>
</feature>
<reference evidence="8 9" key="1">
    <citation type="submission" date="2019-12" db="EMBL/GenBank/DDBJ databases">
        <authorList>
            <person name="Floudas D."/>
            <person name="Bentzer J."/>
            <person name="Ahren D."/>
            <person name="Johansson T."/>
            <person name="Persson P."/>
            <person name="Tunlid A."/>
        </authorList>
    </citation>
    <scope>NUCLEOTIDE SEQUENCE [LARGE SCALE GENOMIC DNA]</scope>
    <source>
        <strain evidence="8 9">CBS 102.39</strain>
    </source>
</reference>
<feature type="transmembrane region" description="Helical" evidence="6">
    <location>
        <begin position="641"/>
        <end position="659"/>
    </location>
</feature>
<dbReference type="PANTHER" id="PTHR23507:SF1">
    <property type="entry name" value="FI18259P1-RELATED"/>
    <property type="match status" value="1"/>
</dbReference>
<feature type="compositionally biased region" description="Low complexity" evidence="5">
    <location>
        <begin position="1"/>
        <end position="19"/>
    </location>
</feature>
<sequence>MPTPTARPRLSSRTTTSTSVPYVPQPESLIIPDGPVGEEAAELLTEFVHPHQRSSADTLVDSDEDENSKDEQNKKSQLPWWKRPSPWWLIGIMPFTSIAGSATIAPRIEIYTILACKVHKPEVFRQGWMGPIVGLPELFSLPSTPTKFYMTEDAQLSATSLERRDPQTIYLPAVSPLAIVSSDTEPVEPPPSRRDQCSKDPVVQAAVARLTAVITTSMGILSCITTAWWGAFSDRHGRTRVMGISILALLITDFNFILVTLFSNQVPGGYWFLVVGPILEGILGGLATGIAAMHGYLADTTTESSRSRVFSLTLGLLFTGMAIGPTLGSLLIRFTGQTLSVFYAAATAHVIYTIFVWTVLPESLSKKKMEQARQKYAAENQEVALERQQNPTFGLLVTLKRIFAFLSPLTIFMPIQGRTNGNPLKRPKTDYNLTLMVAAYGVTISLMGSYSSKFLYARSAFGWSVETLGYWLSIMGAARALFLAIILPVAIKLLKPKPTILVLPAPSRTESTPLLADDPQSPSGSSSQAPKTITKEIHSPLFDLRLAMVSLLVEIIGYTFMGLAPTGFLFTVFGAVSSFGTGFSPAVQSVTLALYARRGGTETGRLFGALSVIQALCSQIIGPSLYGFIYMKTVATYSRAIFFVSVISLIISFICLSFVRLPKESDYRRESLADLEETHQATTQALADDADGDATIRIPAAGPSTKKPAAFSYGST</sequence>
<feature type="transmembrane region" description="Helical" evidence="6">
    <location>
        <begin position="606"/>
        <end position="629"/>
    </location>
</feature>
<evidence type="ECO:0000256" key="4">
    <source>
        <dbReference type="ARBA" id="ARBA00023136"/>
    </source>
</evidence>
<evidence type="ECO:0000313" key="9">
    <source>
        <dbReference type="Proteomes" id="UP000521872"/>
    </source>
</evidence>
<dbReference type="AlphaFoldDB" id="A0A8H4VPK6"/>
<evidence type="ECO:0000313" key="8">
    <source>
        <dbReference type="EMBL" id="KAF4615419.1"/>
    </source>
</evidence>
<proteinExistence type="predicted"/>
<dbReference type="InterPro" id="IPR036259">
    <property type="entry name" value="MFS_trans_sf"/>
</dbReference>
<dbReference type="GO" id="GO:0022857">
    <property type="term" value="F:transmembrane transporter activity"/>
    <property type="evidence" value="ECO:0007669"/>
    <property type="project" value="InterPro"/>
</dbReference>
<dbReference type="EMBL" id="JAACJL010000044">
    <property type="protein sequence ID" value="KAF4615419.1"/>
    <property type="molecule type" value="Genomic_DNA"/>
</dbReference>
<feature type="region of interest" description="Disordered" evidence="5">
    <location>
        <begin position="49"/>
        <end position="78"/>
    </location>
</feature>
<name>A0A8H4VPK6_9AGAR</name>
<evidence type="ECO:0000256" key="3">
    <source>
        <dbReference type="ARBA" id="ARBA00022989"/>
    </source>
</evidence>
<dbReference type="Pfam" id="PF07690">
    <property type="entry name" value="MFS_1"/>
    <property type="match status" value="1"/>
</dbReference>
<evidence type="ECO:0000256" key="5">
    <source>
        <dbReference type="SAM" id="MobiDB-lite"/>
    </source>
</evidence>
<keyword evidence="2 6" id="KW-0812">Transmembrane</keyword>
<protein>
    <recommendedName>
        <fullName evidence="7">Major facilitator superfamily (MFS) profile domain-containing protein</fullName>
    </recommendedName>
</protein>
<dbReference type="GO" id="GO:0016020">
    <property type="term" value="C:membrane"/>
    <property type="evidence" value="ECO:0007669"/>
    <property type="project" value="UniProtKB-SubCell"/>
</dbReference>
<feature type="transmembrane region" description="Helical" evidence="6">
    <location>
        <begin position="206"/>
        <end position="229"/>
    </location>
</feature>
<feature type="domain" description="Major facilitator superfamily (MFS) profile" evidence="7">
    <location>
        <begin position="139"/>
        <end position="664"/>
    </location>
</feature>
<comment type="subcellular location">
    <subcellularLocation>
        <location evidence="1">Membrane</location>
        <topology evidence="1">Multi-pass membrane protein</topology>
    </subcellularLocation>
</comment>
<feature type="compositionally biased region" description="Low complexity" evidence="5">
    <location>
        <begin position="516"/>
        <end position="529"/>
    </location>
</feature>
<accession>A0A8H4VPK6</accession>
<feature type="transmembrane region" description="Helical" evidence="6">
    <location>
        <begin position="241"/>
        <end position="263"/>
    </location>
</feature>
<gene>
    <name evidence="8" type="ORF">D9613_002574</name>
</gene>
<dbReference type="SUPFAM" id="SSF103473">
    <property type="entry name" value="MFS general substrate transporter"/>
    <property type="match status" value="2"/>
</dbReference>
<organism evidence="8 9">
    <name type="scientific">Agrocybe pediades</name>
    <dbReference type="NCBI Taxonomy" id="84607"/>
    <lineage>
        <taxon>Eukaryota</taxon>
        <taxon>Fungi</taxon>
        <taxon>Dikarya</taxon>
        <taxon>Basidiomycota</taxon>
        <taxon>Agaricomycotina</taxon>
        <taxon>Agaricomycetes</taxon>
        <taxon>Agaricomycetidae</taxon>
        <taxon>Agaricales</taxon>
        <taxon>Agaricineae</taxon>
        <taxon>Strophariaceae</taxon>
        <taxon>Agrocybe</taxon>
    </lineage>
</organism>
<feature type="transmembrane region" description="Helical" evidence="6">
    <location>
        <begin position="269"/>
        <end position="297"/>
    </location>
</feature>
<feature type="transmembrane region" description="Helical" evidence="6">
    <location>
        <begin position="470"/>
        <end position="491"/>
    </location>
</feature>
<dbReference type="PANTHER" id="PTHR23507">
    <property type="entry name" value="ZGC:174356"/>
    <property type="match status" value="1"/>
</dbReference>
<feature type="transmembrane region" description="Helical" evidence="6">
    <location>
        <begin position="340"/>
        <end position="360"/>
    </location>
</feature>
<keyword evidence="9" id="KW-1185">Reference proteome</keyword>
<evidence type="ECO:0000256" key="6">
    <source>
        <dbReference type="SAM" id="Phobius"/>
    </source>
</evidence>
<evidence type="ECO:0000256" key="1">
    <source>
        <dbReference type="ARBA" id="ARBA00004141"/>
    </source>
</evidence>
<keyword evidence="4 6" id="KW-0472">Membrane</keyword>
<dbReference type="InterPro" id="IPR020846">
    <property type="entry name" value="MFS_dom"/>
</dbReference>
<dbReference type="InterPro" id="IPR011701">
    <property type="entry name" value="MFS"/>
</dbReference>
<feature type="region of interest" description="Disordered" evidence="5">
    <location>
        <begin position="1"/>
        <end position="35"/>
    </location>
</feature>
<comment type="caution">
    <text evidence="8">The sequence shown here is derived from an EMBL/GenBank/DDBJ whole genome shotgun (WGS) entry which is preliminary data.</text>
</comment>
<dbReference type="Proteomes" id="UP000521872">
    <property type="component" value="Unassembled WGS sequence"/>
</dbReference>
<evidence type="ECO:0000259" key="7">
    <source>
        <dbReference type="PROSITE" id="PS50850"/>
    </source>
</evidence>
<dbReference type="PROSITE" id="PS50850">
    <property type="entry name" value="MFS"/>
    <property type="match status" value="1"/>
</dbReference>
<dbReference type="Gene3D" id="1.20.1250.20">
    <property type="entry name" value="MFS general substrate transporter like domains"/>
    <property type="match status" value="2"/>
</dbReference>
<evidence type="ECO:0000256" key="2">
    <source>
        <dbReference type="ARBA" id="ARBA00022692"/>
    </source>
</evidence>